<keyword evidence="2" id="KW-1185">Reference proteome</keyword>
<sequence>MLKLSIKLFLKKLKNYDYNYEEKNRDLIARIAAQPPQPGTEVAWEKLRAAKAKREAKA</sequence>
<dbReference type="Proteomes" id="UP001153719">
    <property type="component" value="Chromosome"/>
</dbReference>
<gene>
    <name evidence="1" type="ORF">NO713_00922</name>
</gene>
<protein>
    <submittedName>
        <fullName evidence="1">Uncharacterized protein</fullName>
    </submittedName>
</protein>
<dbReference type="KEGG" id="ppsu:NO713_00922"/>
<name>A0A9W4CFZ3_9CYAN</name>
<organism evidence="1 2">
    <name type="scientific">Planktothrix pseudagardhii</name>
    <dbReference type="NCBI Taxonomy" id="132604"/>
    <lineage>
        <taxon>Bacteria</taxon>
        <taxon>Bacillati</taxon>
        <taxon>Cyanobacteriota</taxon>
        <taxon>Cyanophyceae</taxon>
        <taxon>Oscillatoriophycideae</taxon>
        <taxon>Oscillatoriales</taxon>
        <taxon>Microcoleaceae</taxon>
        <taxon>Planktothrix</taxon>
    </lineage>
</organism>
<accession>A0A9W4CFZ3</accession>
<dbReference type="AlphaFoldDB" id="A0A9W4CFZ3"/>
<evidence type="ECO:0000313" key="2">
    <source>
        <dbReference type="Proteomes" id="UP001153719"/>
    </source>
</evidence>
<proteinExistence type="predicted"/>
<evidence type="ECO:0000313" key="1">
    <source>
        <dbReference type="EMBL" id="CAD5925160.1"/>
    </source>
</evidence>
<reference evidence="1" key="1">
    <citation type="submission" date="2020-09" db="EMBL/GenBank/DDBJ databases">
        <authorList>
            <person name="Blom J."/>
        </authorList>
    </citation>
    <scope>NUCLEOTIDE SEQUENCE</scope>
    <source>
        <strain evidence="1">No.713</strain>
    </source>
</reference>
<dbReference type="EMBL" id="LR882967">
    <property type="protein sequence ID" value="CAD5925160.1"/>
    <property type="molecule type" value="Genomic_DNA"/>
</dbReference>